<comment type="caution">
    <text evidence="2">The sequence shown here is derived from an EMBL/GenBank/DDBJ whole genome shotgun (WGS) entry which is preliminary data.</text>
</comment>
<accession>A0A699GU38</accession>
<evidence type="ECO:0000256" key="1">
    <source>
        <dbReference type="SAM" id="Coils"/>
    </source>
</evidence>
<sequence length="585" mass="66813">MILKSVENGPLLWPTFEENRVTRPKQRKQSKLAVMSRQQISFSKDSHQRSMYWDLHTTNVDQLHAYLGQHEYHANEVRLMHEHTGLVVLVFQKGDDPIDAINYMMSFLTVVVTSRYPPTNNQLRNSLNPRQQATINNGRVTIQPIQGRQNSLAAGVGIVGRSRDIISSNTQYVITNNAAYQADDPDAYDFDCDKINSAKISLMVNLSHCGSNNLAKVHNLDNVTNNVIDQDVQAMSISKQSNIMNQSETEITTDSNIISYSQYVNETQYATVQNSSFPAQQDDLILSIIKQLKTQVSKCTKINQDNRNINEILTAELERYKEQVRTLKEGNNVDKASDSCAQSLKIDNLKHTLLEHLKEKESLQQMVTLLKTDFQKEESRNIDRELALEKQIKELNNIVFKRNPSAQTLKPKLYDGSVIQKTNAIVIHDSEETIMLEDESRSKMLPKQKDPMMSEKKVNTKPVDYNSVNSKEPNLSSRTTIVEVHKELPKVSMVNSSLKKLKFHLASFDVVVKERTTATAITEGTWGFEHTKACFRDEIIPFVKDLLNSFDQCLIDELSEVQNFFNQMEQAVEQHCVEKNIFQIK</sequence>
<proteinExistence type="predicted"/>
<evidence type="ECO:0000313" key="2">
    <source>
        <dbReference type="EMBL" id="GEW22377.1"/>
    </source>
</evidence>
<dbReference type="EMBL" id="BKCJ010049794">
    <property type="protein sequence ID" value="GEW22377.1"/>
    <property type="molecule type" value="Genomic_DNA"/>
</dbReference>
<name>A0A699GU38_TANCI</name>
<keyword evidence="1" id="KW-0175">Coiled coil</keyword>
<evidence type="ECO:0008006" key="3">
    <source>
        <dbReference type="Google" id="ProtNLM"/>
    </source>
</evidence>
<feature type="coiled-coil region" evidence="1">
    <location>
        <begin position="303"/>
        <end position="366"/>
    </location>
</feature>
<gene>
    <name evidence="2" type="ORF">Tci_194353</name>
</gene>
<dbReference type="AlphaFoldDB" id="A0A699GU38"/>
<reference evidence="2" key="1">
    <citation type="journal article" date="2019" name="Sci. Rep.">
        <title>Draft genome of Tanacetum cinerariifolium, the natural source of mosquito coil.</title>
        <authorList>
            <person name="Yamashiro T."/>
            <person name="Shiraishi A."/>
            <person name="Satake H."/>
            <person name="Nakayama K."/>
        </authorList>
    </citation>
    <scope>NUCLEOTIDE SEQUENCE</scope>
</reference>
<protein>
    <recommendedName>
        <fullName evidence="3">Integrase, catalytic region, zinc finger, CCHC-type, peptidase aspartic, catalytic</fullName>
    </recommendedName>
</protein>
<organism evidence="2">
    <name type="scientific">Tanacetum cinerariifolium</name>
    <name type="common">Dalmatian daisy</name>
    <name type="synonym">Chrysanthemum cinerariifolium</name>
    <dbReference type="NCBI Taxonomy" id="118510"/>
    <lineage>
        <taxon>Eukaryota</taxon>
        <taxon>Viridiplantae</taxon>
        <taxon>Streptophyta</taxon>
        <taxon>Embryophyta</taxon>
        <taxon>Tracheophyta</taxon>
        <taxon>Spermatophyta</taxon>
        <taxon>Magnoliopsida</taxon>
        <taxon>eudicotyledons</taxon>
        <taxon>Gunneridae</taxon>
        <taxon>Pentapetalae</taxon>
        <taxon>asterids</taxon>
        <taxon>campanulids</taxon>
        <taxon>Asterales</taxon>
        <taxon>Asteraceae</taxon>
        <taxon>Asteroideae</taxon>
        <taxon>Anthemideae</taxon>
        <taxon>Anthemidinae</taxon>
        <taxon>Tanacetum</taxon>
    </lineage>
</organism>